<dbReference type="Proteomes" id="UP000245207">
    <property type="component" value="Unassembled WGS sequence"/>
</dbReference>
<reference evidence="2 3" key="1">
    <citation type="journal article" date="2018" name="Mol. Plant">
        <title>The genome of Artemisia annua provides insight into the evolution of Asteraceae family and artemisinin biosynthesis.</title>
        <authorList>
            <person name="Shen Q."/>
            <person name="Zhang L."/>
            <person name="Liao Z."/>
            <person name="Wang S."/>
            <person name="Yan T."/>
            <person name="Shi P."/>
            <person name="Liu M."/>
            <person name="Fu X."/>
            <person name="Pan Q."/>
            <person name="Wang Y."/>
            <person name="Lv Z."/>
            <person name="Lu X."/>
            <person name="Zhang F."/>
            <person name="Jiang W."/>
            <person name="Ma Y."/>
            <person name="Chen M."/>
            <person name="Hao X."/>
            <person name="Li L."/>
            <person name="Tang Y."/>
            <person name="Lv G."/>
            <person name="Zhou Y."/>
            <person name="Sun X."/>
            <person name="Brodelius P.E."/>
            <person name="Rose J.K.C."/>
            <person name="Tang K."/>
        </authorList>
    </citation>
    <scope>NUCLEOTIDE SEQUENCE [LARGE SCALE GENOMIC DNA]</scope>
    <source>
        <strain evidence="3">cv. Huhao1</strain>
        <tissue evidence="2">Leaf</tissue>
    </source>
</reference>
<dbReference type="STRING" id="35608.A0A2U1KEJ2"/>
<accession>A0A2U1KEJ2</accession>
<organism evidence="2 3">
    <name type="scientific">Artemisia annua</name>
    <name type="common">Sweet wormwood</name>
    <dbReference type="NCBI Taxonomy" id="35608"/>
    <lineage>
        <taxon>Eukaryota</taxon>
        <taxon>Viridiplantae</taxon>
        <taxon>Streptophyta</taxon>
        <taxon>Embryophyta</taxon>
        <taxon>Tracheophyta</taxon>
        <taxon>Spermatophyta</taxon>
        <taxon>Magnoliopsida</taxon>
        <taxon>eudicotyledons</taxon>
        <taxon>Gunneridae</taxon>
        <taxon>Pentapetalae</taxon>
        <taxon>asterids</taxon>
        <taxon>campanulids</taxon>
        <taxon>Asterales</taxon>
        <taxon>Asteraceae</taxon>
        <taxon>Asteroideae</taxon>
        <taxon>Anthemideae</taxon>
        <taxon>Artemisiinae</taxon>
        <taxon>Artemisia</taxon>
    </lineage>
</organism>
<evidence type="ECO:0000313" key="2">
    <source>
        <dbReference type="EMBL" id="PWA35189.1"/>
    </source>
</evidence>
<keyword evidence="3" id="KW-1185">Reference proteome</keyword>
<gene>
    <name evidence="2" type="ORF">CTI12_AA611870</name>
</gene>
<feature type="compositionally biased region" description="Basic and acidic residues" evidence="1">
    <location>
        <begin position="177"/>
        <end position="187"/>
    </location>
</feature>
<proteinExistence type="predicted"/>
<evidence type="ECO:0000256" key="1">
    <source>
        <dbReference type="SAM" id="MobiDB-lite"/>
    </source>
</evidence>
<dbReference type="AlphaFoldDB" id="A0A2U1KEJ2"/>
<evidence type="ECO:0000313" key="3">
    <source>
        <dbReference type="Proteomes" id="UP000245207"/>
    </source>
</evidence>
<feature type="region of interest" description="Disordered" evidence="1">
    <location>
        <begin position="165"/>
        <end position="187"/>
    </location>
</feature>
<comment type="caution">
    <text evidence="2">The sequence shown here is derived from an EMBL/GenBank/DDBJ whole genome shotgun (WGS) entry which is preliminary data.</text>
</comment>
<name>A0A2U1KEJ2_ARTAN</name>
<feature type="compositionally biased region" description="Basic residues" evidence="1">
    <location>
        <begin position="167"/>
        <end position="176"/>
    </location>
</feature>
<sequence>MEIRAYNQFFVKFNAATRPDFITNRVKFAEAVRMDDLKAIILTGVGVKVYMIQNSGSEESQLAIETSGLEATKESLIHLYMQVNLLKTIASARVSEQCERMRTDLLKTSYNERNIGEIHVYTEILITLLQPIFFLLWNESKRVNACSNLRGLDGIQGPVYVGTFGGSRKKSSKSSKKGSDKKKSSKHVDSTVPVFNLEDIDEGVEDAGFSDEKSLVMSQMSVEKIFGQSCWTTSGFSEKPISVYVSRIRGLPFQIVKLDNLRLLGETNFGKLFISLYNIHKFCFMDVCCDTDLTESISQMMVKVRVTVRNAILKKTLETITRALSSPAFGRDDSSGCVTRLEAAQKKVRGSENSGKLRGRTNIKVAQVFESSFNSFDKEIQRCASTVVSNSQFVTILENNVLEGAIIQYDIQYVLHEKGTKSTTMEKKPRNSNGDG</sequence>
<dbReference type="EMBL" id="PKPP01020495">
    <property type="protein sequence ID" value="PWA35189.1"/>
    <property type="molecule type" value="Genomic_DNA"/>
</dbReference>
<protein>
    <submittedName>
        <fullName evidence="2">Cellulose synthase catalytic subunit</fullName>
    </submittedName>
</protein>